<accession>A0A370D8I8</accession>
<dbReference type="GO" id="GO:0006935">
    <property type="term" value="P:chemotaxis"/>
    <property type="evidence" value="ECO:0007669"/>
    <property type="project" value="InterPro"/>
</dbReference>
<feature type="transmembrane region" description="Helical" evidence="5">
    <location>
        <begin position="42"/>
        <end position="63"/>
    </location>
</feature>
<reference evidence="8 9" key="1">
    <citation type="journal article" date="2018" name="ISME J.">
        <title>Endosymbiont genomes yield clues of tubeworm success.</title>
        <authorList>
            <person name="Li Y."/>
            <person name="Liles M.R."/>
            <person name="Halanych K.M."/>
        </authorList>
    </citation>
    <scope>NUCLEOTIDE SEQUENCE [LARGE SCALE GENOMIC DNA]</scope>
    <source>
        <strain evidence="8">A1464</strain>
    </source>
</reference>
<evidence type="ECO:0000313" key="9">
    <source>
        <dbReference type="Proteomes" id="UP000254266"/>
    </source>
</evidence>
<sequence length="466" mass="50656">MKKLIRAFNAYSIKKRLIILFTLPQIFLGLSFLYLLEQHRSLELTGIFILIVMGTILALYYIIQKSIIKPIMNSIEGGLESISSTLDGFMVARAEPPSLKLTHDRSEITQVVHSFFYLASEMDDIAEREKEINSDLEGKAEFVLDVVSMAAQGDLTSDMMVFSSDDSIAQVASGVKTMLENLNNLVKQVQISGIQVTSSATQISANAKEHEATVAEQAASTNQIMSTITEISATGKELLTTMGEVKKVVQNTSESATDGHNSLVSMENTMSQMQSATDSISSKLAVLSEKADNINTVVTTINRVADQTNLLSLNAAIEAEKAGEYGRGFSVVATEIRRLADQTAVATWDIEQMVKEMLSAVSAGVMSMDKFSEEVSRGVSDVATVGAQLTHIIEQVQALLPRFETVSEGTRLQAEGADQIKESMIQLNEMAQQTAETLKQSGVSVEQLKDAARGLQQGVSTFKVTD</sequence>
<dbReference type="EMBL" id="QFXC01000013">
    <property type="protein sequence ID" value="RDH81222.1"/>
    <property type="molecule type" value="Genomic_DNA"/>
</dbReference>
<dbReference type="PANTHER" id="PTHR32089:SF120">
    <property type="entry name" value="METHYL-ACCEPTING CHEMOTAXIS PROTEIN TLPQ"/>
    <property type="match status" value="1"/>
</dbReference>
<gene>
    <name evidence="8" type="ORF">DIZ80_14040</name>
</gene>
<proteinExistence type="inferred from homology"/>
<name>A0A370D8I8_9GAMM</name>
<evidence type="ECO:0000256" key="1">
    <source>
        <dbReference type="ARBA" id="ARBA00004370"/>
    </source>
</evidence>
<evidence type="ECO:0000256" key="4">
    <source>
        <dbReference type="PROSITE-ProRule" id="PRU00284"/>
    </source>
</evidence>
<evidence type="ECO:0000259" key="7">
    <source>
        <dbReference type="PROSITE" id="PS50885"/>
    </source>
</evidence>
<evidence type="ECO:0000256" key="3">
    <source>
        <dbReference type="ARBA" id="ARBA00029447"/>
    </source>
</evidence>
<dbReference type="Proteomes" id="UP000254266">
    <property type="component" value="Unassembled WGS sequence"/>
</dbReference>
<comment type="similarity">
    <text evidence="3">Belongs to the methyl-accepting chemotaxis (MCP) protein family.</text>
</comment>
<evidence type="ECO:0000313" key="8">
    <source>
        <dbReference type="EMBL" id="RDH81222.1"/>
    </source>
</evidence>
<comment type="subcellular location">
    <subcellularLocation>
        <location evidence="1">Membrane</location>
    </subcellularLocation>
</comment>
<dbReference type="GO" id="GO:0007165">
    <property type="term" value="P:signal transduction"/>
    <property type="evidence" value="ECO:0007669"/>
    <property type="project" value="UniProtKB-KW"/>
</dbReference>
<comment type="caution">
    <text evidence="8">The sequence shown here is derived from an EMBL/GenBank/DDBJ whole genome shotgun (WGS) entry which is preliminary data.</text>
</comment>
<evidence type="ECO:0000259" key="6">
    <source>
        <dbReference type="PROSITE" id="PS50111"/>
    </source>
</evidence>
<organism evidence="8 9">
    <name type="scientific">endosymbiont of Galathealinum brachiosum</name>
    <dbReference type="NCBI Taxonomy" id="2200906"/>
    <lineage>
        <taxon>Bacteria</taxon>
        <taxon>Pseudomonadati</taxon>
        <taxon>Pseudomonadota</taxon>
        <taxon>Gammaproteobacteria</taxon>
        <taxon>sulfur-oxidizing symbionts</taxon>
    </lineage>
</organism>
<dbReference type="Gene3D" id="1.10.287.950">
    <property type="entry name" value="Methyl-accepting chemotaxis protein"/>
    <property type="match status" value="1"/>
</dbReference>
<dbReference type="GO" id="GO:0004888">
    <property type="term" value="F:transmembrane signaling receptor activity"/>
    <property type="evidence" value="ECO:0007669"/>
    <property type="project" value="InterPro"/>
</dbReference>
<dbReference type="InterPro" id="IPR003660">
    <property type="entry name" value="HAMP_dom"/>
</dbReference>
<dbReference type="PROSITE" id="PS50111">
    <property type="entry name" value="CHEMOTAXIS_TRANSDUC_2"/>
    <property type="match status" value="1"/>
</dbReference>
<evidence type="ECO:0000256" key="2">
    <source>
        <dbReference type="ARBA" id="ARBA00023224"/>
    </source>
</evidence>
<keyword evidence="2 4" id="KW-0807">Transducer</keyword>
<feature type="domain" description="HAMP" evidence="7">
    <location>
        <begin position="151"/>
        <end position="187"/>
    </location>
</feature>
<keyword evidence="5" id="KW-0472">Membrane</keyword>
<dbReference type="SMART" id="SM00283">
    <property type="entry name" value="MA"/>
    <property type="match status" value="1"/>
</dbReference>
<keyword evidence="5" id="KW-1133">Transmembrane helix</keyword>
<dbReference type="InterPro" id="IPR004089">
    <property type="entry name" value="MCPsignal_dom"/>
</dbReference>
<protein>
    <submittedName>
        <fullName evidence="8">Uncharacterized protein</fullName>
    </submittedName>
</protein>
<keyword evidence="5" id="KW-0812">Transmembrane</keyword>
<dbReference type="AlphaFoldDB" id="A0A370D8I8"/>
<dbReference type="PANTHER" id="PTHR32089">
    <property type="entry name" value="METHYL-ACCEPTING CHEMOTAXIS PROTEIN MCPB"/>
    <property type="match status" value="1"/>
</dbReference>
<keyword evidence="9" id="KW-1185">Reference proteome</keyword>
<dbReference type="PRINTS" id="PR00260">
    <property type="entry name" value="CHEMTRNSDUCR"/>
</dbReference>
<dbReference type="SUPFAM" id="SSF58104">
    <property type="entry name" value="Methyl-accepting chemotaxis protein (MCP) signaling domain"/>
    <property type="match status" value="1"/>
</dbReference>
<dbReference type="PROSITE" id="PS50885">
    <property type="entry name" value="HAMP"/>
    <property type="match status" value="1"/>
</dbReference>
<evidence type="ECO:0000256" key="5">
    <source>
        <dbReference type="SAM" id="Phobius"/>
    </source>
</evidence>
<feature type="transmembrane region" description="Helical" evidence="5">
    <location>
        <begin position="16"/>
        <end position="36"/>
    </location>
</feature>
<dbReference type="GO" id="GO:0016020">
    <property type="term" value="C:membrane"/>
    <property type="evidence" value="ECO:0007669"/>
    <property type="project" value="UniProtKB-SubCell"/>
</dbReference>
<dbReference type="Pfam" id="PF00015">
    <property type="entry name" value="MCPsignal"/>
    <property type="match status" value="1"/>
</dbReference>
<dbReference type="InterPro" id="IPR004090">
    <property type="entry name" value="Chemotax_Me-accpt_rcpt"/>
</dbReference>
<feature type="domain" description="Methyl-accepting transducer" evidence="6">
    <location>
        <begin position="192"/>
        <end position="428"/>
    </location>
</feature>